<keyword evidence="4" id="KW-0456">Lyase</keyword>
<dbReference type="AlphaFoldDB" id="A0A178MXI0"/>
<sequence length="691" mass="74816">MSLTHLIRHALTMSPTEAAAKTIRYATRTIGRRLVGKMLRRQSTFPPPEQVRGALIRRFHAPDRAPLEANADSLRRLAADVLAHRFDLLGSGPVVVAHGARFAGFGRHRYGPGRALGADWKAAIVAQATPGNRVQVMILLDCLTNPDYRPIDWHVDFKSGYRWQPDTFGPSVAYGHKPGVDVKVPWELARLQHLPGLALAFGLDNDRRLADEFHDQVLDFLAANPPGWGVNWACPMDVAIRAVNIIVALDLFQAGGATFDEDFHAFVATALLAHARHVAGHLEWNEAHRGNHFLADICGLAWIAATLPATPETDIYLALAIRWLQVEIPRQFDAQGANFEASTAYHRLSAEMAIHTVAMINGLPEARRVTDYDHRLWRRRPALPPGPIAWPPFGPECLSRLAGAARFAADTTMPSGRMVQIGDNDSGRFLILTPGLDGLDPGALIAAAQGLVRVDLAAPPRAALETELVRQLSGGPVEVTIPAAVWPAGNAAFTPAIRLEIVPPDATALGGLTAIASPEFGLFLWRNDRTFISVRCGPVGQNGNGGHAHNDQLAVEIEIDGIGWATDPGTGIYTPDLSIRNRYRSVLAHFAPRLGEREPAALLAPFRLEDCAQAQAIRFTAVEFVGTHHGFGQPVTRRVSIEPGRIVIEDSAGHLAPGTHVVTSPDQLARLWGLTVPFSAGYGLPNPPAGL</sequence>
<dbReference type="Pfam" id="PF16889">
    <property type="entry name" value="Hepar_II_III_N"/>
    <property type="match status" value="1"/>
</dbReference>
<dbReference type="STRING" id="1437059.A6A05_09115"/>
<evidence type="ECO:0000256" key="2">
    <source>
        <dbReference type="ARBA" id="ARBA00022729"/>
    </source>
</evidence>
<evidence type="ECO:0000313" key="8">
    <source>
        <dbReference type="Proteomes" id="UP000078543"/>
    </source>
</evidence>
<dbReference type="PANTHER" id="PTHR39210">
    <property type="entry name" value="HEPARIN-SULFATE LYASE"/>
    <property type="match status" value="1"/>
</dbReference>
<name>A0A178MXI0_9PROT</name>
<keyword evidence="3" id="KW-0574">Periplasm</keyword>
<protein>
    <submittedName>
        <fullName evidence="7">Uncharacterized protein</fullName>
    </submittedName>
</protein>
<gene>
    <name evidence="7" type="ORF">A6A05_09115</name>
</gene>
<keyword evidence="2" id="KW-0732">Signal</keyword>
<evidence type="ECO:0000259" key="5">
    <source>
        <dbReference type="Pfam" id="PF07940"/>
    </source>
</evidence>
<evidence type="ECO:0000256" key="3">
    <source>
        <dbReference type="ARBA" id="ARBA00022764"/>
    </source>
</evidence>
<evidence type="ECO:0000256" key="1">
    <source>
        <dbReference type="ARBA" id="ARBA00004418"/>
    </source>
</evidence>
<dbReference type="Pfam" id="PF07940">
    <property type="entry name" value="Hepar_II_III_C"/>
    <property type="match status" value="1"/>
</dbReference>
<dbReference type="InterPro" id="IPR008929">
    <property type="entry name" value="Chondroitin_lyas"/>
</dbReference>
<accession>A0A178MXI0</accession>
<proteinExistence type="predicted"/>
<dbReference type="PANTHER" id="PTHR39210:SF1">
    <property type="entry name" value="HEPARIN-SULFATE LYASE"/>
    <property type="match status" value="1"/>
</dbReference>
<dbReference type="RefSeq" id="WP_068498604.1">
    <property type="nucleotide sequence ID" value="NZ_LWQU01000122.1"/>
</dbReference>
<keyword evidence="8" id="KW-1185">Reference proteome</keyword>
<dbReference type="SUPFAM" id="SSF48230">
    <property type="entry name" value="Chondroitin AC/alginate lyase"/>
    <property type="match status" value="1"/>
</dbReference>
<dbReference type="Gene3D" id="2.70.98.70">
    <property type="match status" value="1"/>
</dbReference>
<dbReference type="GO" id="GO:0016829">
    <property type="term" value="F:lyase activity"/>
    <property type="evidence" value="ECO:0007669"/>
    <property type="project" value="UniProtKB-KW"/>
</dbReference>
<dbReference type="GO" id="GO:0042597">
    <property type="term" value="C:periplasmic space"/>
    <property type="evidence" value="ECO:0007669"/>
    <property type="project" value="UniProtKB-SubCell"/>
</dbReference>
<dbReference type="Proteomes" id="UP000078543">
    <property type="component" value="Unassembled WGS sequence"/>
</dbReference>
<evidence type="ECO:0000313" key="7">
    <source>
        <dbReference type="EMBL" id="OAN54198.1"/>
    </source>
</evidence>
<dbReference type="InterPro" id="IPR012480">
    <property type="entry name" value="Hepar_II_III_C"/>
</dbReference>
<dbReference type="InterPro" id="IPR031680">
    <property type="entry name" value="Hepar_II_III_N"/>
</dbReference>
<feature type="domain" description="Heparin-sulfate lyase N-terminal" evidence="6">
    <location>
        <begin position="169"/>
        <end position="357"/>
    </location>
</feature>
<evidence type="ECO:0000259" key="6">
    <source>
        <dbReference type="Pfam" id="PF16889"/>
    </source>
</evidence>
<dbReference type="EMBL" id="LWQU01000122">
    <property type="protein sequence ID" value="OAN54198.1"/>
    <property type="molecule type" value="Genomic_DNA"/>
</dbReference>
<evidence type="ECO:0000256" key="4">
    <source>
        <dbReference type="ARBA" id="ARBA00023239"/>
    </source>
</evidence>
<comment type="subcellular location">
    <subcellularLocation>
        <location evidence="1">Periplasm</location>
    </subcellularLocation>
</comment>
<reference evidence="7 8" key="1">
    <citation type="submission" date="2016-04" db="EMBL/GenBank/DDBJ databases">
        <title>Draft genome sequence of freshwater magnetotactic bacteria Magnetospirillum marisnigri SP-1 and Magnetospirillum moscoviense BB-1.</title>
        <authorList>
            <person name="Koziaeva V."/>
            <person name="Dziuba M.V."/>
            <person name="Ivanov T.M."/>
            <person name="Kuznetsov B."/>
            <person name="Grouzdev D.S."/>
        </authorList>
    </citation>
    <scope>NUCLEOTIDE SEQUENCE [LARGE SCALE GENOMIC DNA]</scope>
    <source>
        <strain evidence="7 8">BB-1</strain>
    </source>
</reference>
<comment type="caution">
    <text evidence="7">The sequence shown here is derived from an EMBL/GenBank/DDBJ whole genome shotgun (WGS) entry which is preliminary data.</text>
</comment>
<organism evidence="7 8">
    <name type="scientific">Magnetospirillum moscoviense</name>
    <dbReference type="NCBI Taxonomy" id="1437059"/>
    <lineage>
        <taxon>Bacteria</taxon>
        <taxon>Pseudomonadati</taxon>
        <taxon>Pseudomonadota</taxon>
        <taxon>Alphaproteobacteria</taxon>
        <taxon>Rhodospirillales</taxon>
        <taxon>Rhodospirillaceae</taxon>
        <taxon>Magnetospirillum</taxon>
    </lineage>
</organism>
<feature type="domain" description="Heparinase II/III-like C-terminal" evidence="5">
    <location>
        <begin position="517"/>
        <end position="652"/>
    </location>
</feature>
<dbReference type="Gene3D" id="1.50.10.100">
    <property type="entry name" value="Chondroitin AC/alginate lyase"/>
    <property type="match status" value="1"/>
</dbReference>